<dbReference type="Gene3D" id="1.10.274.100">
    <property type="entry name" value="RNA polymerase Rpb1, domain 3"/>
    <property type="match status" value="1"/>
</dbReference>
<evidence type="ECO:0000256" key="3">
    <source>
        <dbReference type="ARBA" id="ARBA00022679"/>
    </source>
</evidence>
<dbReference type="GeneID" id="35447843"/>
<evidence type="ECO:0000256" key="2">
    <source>
        <dbReference type="ARBA" id="ARBA00022640"/>
    </source>
</evidence>
<feature type="domain" description="RNA polymerase Rpb1" evidence="10">
    <location>
        <begin position="156"/>
        <end position="234"/>
    </location>
</feature>
<organism evidence="11">
    <name type="scientific">Pectinodesmus pectinatus</name>
    <dbReference type="NCBI Taxonomy" id="91197"/>
    <lineage>
        <taxon>Eukaryota</taxon>
        <taxon>Viridiplantae</taxon>
        <taxon>Chlorophyta</taxon>
        <taxon>core chlorophytes</taxon>
        <taxon>Chlorophyceae</taxon>
        <taxon>CS clade</taxon>
        <taxon>Sphaeropleales</taxon>
        <taxon>Scenedesmaceae</taxon>
        <taxon>Pectinodesmus</taxon>
    </lineage>
</organism>
<sequence>MNESKIKKKFNVFFQKEFLKKYVLFSFKNERFVLKNFSSVFQEKNRVLYGQKPQRLLPLFGASEKENTLSEPLFFNFSFDKGRLKTIVAWFLEKYGQYKTILFLEKLKEFGFGYATLGGLSLGIDDLKIPNQKISLISKAETKVSKDLLDYRNAKITGVERMQRLIYIWNQTNDTLKQEVVKYFETVDLFNPIYMMAFSGARGNMSQVRQLVGMRGLMSDPQGQIIDFPIQSNFREGLTLTEYLISTYGARKGIVDTALRTATAGYLTRRLVDVAQHVIVSKFDCGTMRGIFLFDMKEANKTIYSFQNRLIGRVLAQDIFSLKDKNESLQRQKIASRNQEIDSKLSFAIAKVSKKALVRSPLTCETPRLICQLCYGWSLSQGKLVSVGEAVGVIAAQSIGEPGTQLTMRTFHTGGVFAGGLTDQILAPFDGKIQYFHSIPGSCIRTSLSEIAFFTKMPGSFFVLRKSENQQTVESMVTPTMSENSLFKNQHEWKQRKKKSDFSELYKIPAYAVLFVRNHEFVQKKQVLAQFSTFAKQQLQYGTAEQTLYSSLAGEFYLSSPGFLFSRSFNKFSKTTKNDLKKTILLVEKKSSDSFDLSPVELQNDIFWKVKNWTNIWILSGKVFYNSFDSNSFLQEGDALRKTSVLSRVLWKKTKGWNFYFSSLKSKRKNFFIHRHSTSSSEKYVKKTATMLYLQSIERQQNYSFSNFCSSFFPFSFSKNNWRDAQQTKTLFENSPLFDFRYFKKQKIQKLLQQKILLQSFQNSFFESGSNKKTYCKTLFGCKKEKIFSFLNLWINQSSVFASNETFSKKGMNKFTQNSFMSKPFFSFNHQKVVHQFRFLPLHSFSSNFLHFSKKENSKNKKFLKPKKDVIYSGNFQKFFTFSSGKQKNGLQKNFLFKKQKQAVVENSNRIETKKQSDQKYKSFINFSWKKKKPLKQIFFKYSTFCQTSSFFRVYNFIKKLNSSQKFVNRESLKKNLFSFKNSSSFPKFLSFKKWPTDLLSLSNTMYQPSSVLSLKIENERKEKFLKKINFPKKFRTLFSFALEKKKAFVFFDDDSGLFLNSLLLKKLENAKTFSQLQTLKKNGQKQILSKKILFSFQYDKVRYKKFGYLFSFYDSSKNRFLDNSLRTFTTLKQPNFDGSERVNIGKQRRGISFFGAEGNGNFFGKDFPTFLSYCFPKDYQTSTNGIFTILPFDNLSKQKKFNKYLSFSVKNTFSPFFFVELFSKNQKRKKNFKKYNSQSLQKKVTFLKCKSFDFVSESTRFSSFNSVDVEKRNESSSFSFSNTKCPTEPFCFSFLHSKQNSIELLTENKNFSAPKVSKNLFLNKNDPFHCENSKSITRFPFFFVFQQKVTRGSTIQRKEHSLQKNNQPAKAFPSLFEKMKRNKTKNFHSSLFLVIHALKKKTTKSFFNSELYTEEIFWLPQENYALSILDFVPLSKKTFCFQQNDDANKGCIGKKQNLSQIKNDYTVDMISKKSPLFYFSNRQGKKKPFYPLFEGISSFSHFPNGIKYQHFSFRKTVKKIPLKKFDALQQKVSFYKAQKQLEAFRIPKKQNKKRFKDKIFSLQFMKSQFFFKNFSFFVSFPFCRINKAHHRFLLKTQNIKNKKNPMNFPKKTFMHIEQKLSKDQKTKIPFSTKKKWKQMKKYIFFKEKNRIFFKHSSKEYFSKKFHQSLKKNFCSFLEKQRAYKKLKALKPLFSENFCKESFSTFSNFQTKVGKNFQHQCFSCIPFQKFISFEQNLGTPSLKSLNFHSFKPFVPNEPLSRESKNSSFQSKSNDFYISSQKIQIQIQYGWICFFPHSFALPNWHQTVSNIGHFFGKDLCFEQNKIFIETKVFNLSSFSKEPKHISSKLSFFVVETYTNSIFKKNFLLEKKVGKNLYLFNSERTKTFSFCSSSKNCPADPFQQKVVASSFCGSQPSVYNTDTNLKTRKKRVKTCTPKKTTFTLKSFKKNFNCRFLNNDSLYAFDNFAFSGFSTSQGKEKNFFSDTSSKGIFHSPFSKEIPKTLSFDLAEENKMFDRAKTKKTFALFFRPMQYKLLENPNNYNKLFMNGTLKNSSTIESSISFISSFKIYKKYHSSVLNLQKSEKSFLQNRKNLDATVYSNFQKLNSLNQFQHLFSTHKNVNKFKKNQRFVDFGLSKKETLQKMANYSSKKNLLFKFQNLLTRHFQKNLQNFSSGNKNLCVFSFKDHGEKDPFCFSAVQENSKHKNFHGNYYFSFYPIHFLPLALSNDSLTSSSTAFKNSQVFPTFDFHPLKKKLNFCVCQKKSAFINQRFFSFDFFQKYVEPSSFWLNKDGVRFIFGFYGKKLPYKKNSSSFSKSSSSDSVLFPKKSAQNQSFSFSKSQKSNAKTELFKNFLLKNNHSFYANTKFLSPFEGELLSMSTHETNWWKKASEISTLQKLDSFFSIVTKKDLFSISFSNTKNLKQKGSKRNFLFKEQKGKISTLLTPLQSNGNKNAFLPAQFEYSLKTKQKHLTSLYQVVLKNQKPLKSFDDSSKNIQLKNHLFSFQNGTEEKSFFAARRKQNLQISSFRTKYQNKVYTFKNLKIGYPAVSKNPTLGTFFVYGDCFLDVALRKPGQIVHLNAFKMTLRHSQPFLVSPQGILHLANTPYIQKNVPILTLPYQTVQSGDIVQGIPKVEQLFEARTTVQGRLFLSSLPILLKGIFERYKSILPLEQAVRQSFLKIQQLVVDGVQRVYRSQGVSIVDKHLEVIVRQMTTKVQIVNGAQTGFFPGELVDLNLVERINQFLLVKVRYEPVVLGITRASLEVESFLSASSFQQTTKILALASISKKKDFLKGLKENILVGNLIPSGTGYMVLRKNL</sequence>
<evidence type="ECO:0000256" key="5">
    <source>
        <dbReference type="ARBA" id="ARBA00022723"/>
    </source>
</evidence>
<dbReference type="PANTHER" id="PTHR19376:SF68">
    <property type="entry name" value="DNA-DIRECTED RNA POLYMERASE SUBUNIT BETA"/>
    <property type="match status" value="1"/>
</dbReference>
<keyword evidence="7 8" id="KW-0804">Transcription</keyword>
<dbReference type="InterPro" id="IPR007081">
    <property type="entry name" value="RNA_pol_Rpb1_5"/>
</dbReference>
<feature type="domain" description="RNA polymerase Rpb1" evidence="9">
    <location>
        <begin position="2676"/>
        <end position="2721"/>
    </location>
</feature>
<feature type="domain" description="RNA polymerase Rpb1" evidence="9">
    <location>
        <begin position="237"/>
        <end position="526"/>
    </location>
</feature>
<dbReference type="InterPro" id="IPR042102">
    <property type="entry name" value="RNA_pol_Rpb1_3_sf"/>
</dbReference>
<dbReference type="GO" id="GO:0003677">
    <property type="term" value="F:DNA binding"/>
    <property type="evidence" value="ECO:0007669"/>
    <property type="project" value="UniProtKB-UniRule"/>
</dbReference>
<comment type="cofactor">
    <cofactor evidence="8">
        <name>Zn(2+)</name>
        <dbReference type="ChEBI" id="CHEBI:29105"/>
    </cofactor>
    <text evidence="8">Binds 1 Zn(2+) ion per subunit.</text>
</comment>
<name>A0A2H4FBR2_9CHLO</name>
<dbReference type="Pfam" id="PF05000">
    <property type="entry name" value="RNA_pol_Rpb1_4"/>
    <property type="match status" value="1"/>
</dbReference>
<dbReference type="PANTHER" id="PTHR19376">
    <property type="entry name" value="DNA-DIRECTED RNA POLYMERASE"/>
    <property type="match status" value="1"/>
</dbReference>
<geneLocation type="chloroplast" evidence="11"/>
<feature type="binding site" evidence="8">
    <location>
        <position position="374"/>
    </location>
    <ligand>
        <name>Zn(2+)</name>
        <dbReference type="ChEBI" id="CHEBI:29105"/>
    </ligand>
</feature>
<keyword evidence="1 8" id="KW-0240">DNA-directed RNA polymerase</keyword>
<dbReference type="CDD" id="cd02655">
    <property type="entry name" value="RNAP_beta'_C"/>
    <property type="match status" value="1"/>
</dbReference>
<evidence type="ECO:0000256" key="1">
    <source>
        <dbReference type="ARBA" id="ARBA00022478"/>
    </source>
</evidence>
<keyword evidence="11" id="KW-0150">Chloroplast</keyword>
<dbReference type="GO" id="GO:0000428">
    <property type="term" value="C:DNA-directed RNA polymerase complex"/>
    <property type="evidence" value="ECO:0007669"/>
    <property type="project" value="UniProtKB-KW"/>
</dbReference>
<comment type="subunit">
    <text evidence="8">In plastids the minimal PEP RNA polymerase catalytic core is composed of four subunits: alpha, beta, beta', and beta''. When a (nuclear-encoded) sigma factor is associated with the core the holoenzyme is formed, which can initiate transcription.</text>
</comment>
<reference evidence="11" key="1">
    <citation type="submission" date="2016-02" db="EMBL/GenBank/DDBJ databases">
        <authorList>
            <person name="Wen L."/>
            <person name="He K."/>
            <person name="Yang H."/>
        </authorList>
    </citation>
    <scope>NUCLEOTIDE SEQUENCE</scope>
</reference>
<dbReference type="GO" id="GO:0006351">
    <property type="term" value="P:DNA-templated transcription"/>
    <property type="evidence" value="ECO:0007669"/>
    <property type="project" value="UniProtKB-UniRule"/>
</dbReference>
<gene>
    <name evidence="8 11" type="primary">rpoC2</name>
</gene>
<proteinExistence type="inferred from homology"/>
<feature type="binding site" evidence="8">
    <location>
        <position position="285"/>
    </location>
    <ligand>
        <name>Zn(2+)</name>
        <dbReference type="ChEBI" id="CHEBI:29105"/>
    </ligand>
</feature>
<evidence type="ECO:0000256" key="4">
    <source>
        <dbReference type="ARBA" id="ARBA00022695"/>
    </source>
</evidence>
<dbReference type="Gene3D" id="1.10.1790.20">
    <property type="match status" value="1"/>
</dbReference>
<accession>A0A2H4FBR2</accession>
<keyword evidence="2 11" id="KW-0934">Plastid</keyword>
<dbReference type="NCBIfam" id="TIGR02388">
    <property type="entry name" value="rpoC2_cyan"/>
    <property type="match status" value="1"/>
</dbReference>
<dbReference type="RefSeq" id="YP_009450178.1">
    <property type="nucleotide sequence ID" value="NC_036668.1"/>
</dbReference>
<dbReference type="HAMAP" id="MF_01324">
    <property type="entry name" value="RNApol_bact_RpoC2"/>
    <property type="match status" value="1"/>
</dbReference>
<evidence type="ECO:0000256" key="8">
    <source>
        <dbReference type="HAMAP-Rule" id="MF_01324"/>
    </source>
</evidence>
<comment type="catalytic activity">
    <reaction evidence="8">
        <text>RNA(n) + a ribonucleoside 5'-triphosphate = RNA(n+1) + diphosphate</text>
        <dbReference type="Rhea" id="RHEA:21248"/>
        <dbReference type="Rhea" id="RHEA-COMP:14527"/>
        <dbReference type="Rhea" id="RHEA-COMP:17342"/>
        <dbReference type="ChEBI" id="CHEBI:33019"/>
        <dbReference type="ChEBI" id="CHEBI:61557"/>
        <dbReference type="ChEBI" id="CHEBI:140395"/>
        <dbReference type="EC" id="2.7.7.6"/>
    </reaction>
</comment>
<dbReference type="Gene3D" id="1.10.132.30">
    <property type="match status" value="1"/>
</dbReference>
<dbReference type="InterPro" id="IPR038120">
    <property type="entry name" value="Rpb1_funnel_sf"/>
</dbReference>
<evidence type="ECO:0000313" key="11">
    <source>
        <dbReference type="EMBL" id="AOS53053.1"/>
    </source>
</evidence>
<dbReference type="InterPro" id="IPR045867">
    <property type="entry name" value="DNA-dir_RpoC_beta_prime"/>
</dbReference>
<comment type="similarity">
    <text evidence="8">Belongs to the RNA polymerase beta' chain family. RpoC2 subfamily.</text>
</comment>
<dbReference type="GO" id="GO:0008270">
    <property type="term" value="F:zinc ion binding"/>
    <property type="evidence" value="ECO:0007669"/>
    <property type="project" value="UniProtKB-UniRule"/>
</dbReference>
<keyword evidence="3 8" id="KW-0808">Transferase</keyword>
<dbReference type="GO" id="GO:0009507">
    <property type="term" value="C:chloroplast"/>
    <property type="evidence" value="ECO:0007669"/>
    <property type="project" value="UniProtKB-SubCell"/>
</dbReference>
<feature type="binding site" evidence="8">
    <location>
        <position position="371"/>
    </location>
    <ligand>
        <name>Zn(2+)</name>
        <dbReference type="ChEBI" id="CHEBI:29105"/>
    </ligand>
</feature>
<dbReference type="EC" id="2.7.7.6" evidence="8"/>
<keyword evidence="4 8" id="KW-0548">Nucleotidyltransferase</keyword>
<comment type="subcellular location">
    <subcellularLocation>
        <location evidence="8">Plastid</location>
        <location evidence="8">Chloroplast</location>
    </subcellularLocation>
</comment>
<dbReference type="EMBL" id="KU847995">
    <property type="protein sequence ID" value="AOS53053.1"/>
    <property type="molecule type" value="Genomic_DNA"/>
</dbReference>
<evidence type="ECO:0000256" key="6">
    <source>
        <dbReference type="ARBA" id="ARBA00022833"/>
    </source>
</evidence>
<dbReference type="SUPFAM" id="SSF64484">
    <property type="entry name" value="beta and beta-prime subunits of DNA dependent RNA-polymerase"/>
    <property type="match status" value="1"/>
</dbReference>
<dbReference type="Gene3D" id="1.10.150.390">
    <property type="match status" value="1"/>
</dbReference>
<keyword evidence="5 8" id="KW-0479">Metal-binding</keyword>
<keyword evidence="6 8" id="KW-0862">Zinc</keyword>
<dbReference type="InterPro" id="IPR012756">
    <property type="entry name" value="DNA-dir_RpoC2_beta_pp"/>
</dbReference>
<evidence type="ECO:0000259" key="9">
    <source>
        <dbReference type="Pfam" id="PF04998"/>
    </source>
</evidence>
<comment type="function">
    <text evidence="8">DNA-dependent RNA polymerase catalyzes the transcription of DNA into RNA using the four ribonucleoside triphosphates as substrates.</text>
</comment>
<dbReference type="InterPro" id="IPR007083">
    <property type="entry name" value="RNA_pol_Rpb1_4"/>
</dbReference>
<evidence type="ECO:0000259" key="10">
    <source>
        <dbReference type="Pfam" id="PF05000"/>
    </source>
</evidence>
<dbReference type="Pfam" id="PF04998">
    <property type="entry name" value="RNA_pol_Rpb1_5"/>
    <property type="match status" value="2"/>
</dbReference>
<feature type="binding site" evidence="8">
    <location>
        <position position="364"/>
    </location>
    <ligand>
        <name>Zn(2+)</name>
        <dbReference type="ChEBI" id="CHEBI:29105"/>
    </ligand>
</feature>
<evidence type="ECO:0000256" key="7">
    <source>
        <dbReference type="ARBA" id="ARBA00023163"/>
    </source>
</evidence>
<dbReference type="GO" id="GO:0003899">
    <property type="term" value="F:DNA-directed RNA polymerase activity"/>
    <property type="evidence" value="ECO:0007669"/>
    <property type="project" value="UniProtKB-UniRule"/>
</dbReference>
<protein>
    <recommendedName>
        <fullName evidence="8">DNA-directed RNA polymerase subunit beta''</fullName>
        <ecNumber evidence="8">2.7.7.6</ecNumber>
    </recommendedName>
    <alternativeName>
        <fullName evidence="8">PEP</fullName>
    </alternativeName>
    <alternativeName>
        <fullName evidence="8">Plastid-encoded RNA polymerase subunit beta''</fullName>
        <shortName evidence="8">RNA polymerase subunit beta''</shortName>
    </alternativeName>
</protein>